<dbReference type="Gene3D" id="3.40.50.280">
    <property type="entry name" value="Cobalamin-binding domain"/>
    <property type="match status" value="1"/>
</dbReference>
<comment type="similarity">
    <text evidence="2">Belongs to the methylmalonyl-CoA mutase family.</text>
</comment>
<feature type="domain" description="Methylmalonyl-CoA mutase alpha/beta chain catalytic" evidence="7">
    <location>
        <begin position="41"/>
        <end position="541"/>
    </location>
</feature>
<sequence>MTDDPLRLAGDFPPATHADWMAMVEKALDGAPFDKKLVARTLDGLAVQPLYTREHWPAEGDPSGMPGAMPFTRAARPLGQAQSGWDIRQCHANPDPAATRSAIAEDLENGVTSLLLRLDRAGRAGLDADADAAADLFGRDGLSLSSVADWDALLADVDLTRVPIAVQAGARAPLAAAMLTALWCQRGVKEEQARGAFHIDPLGALAETGRLPTGVDDALSLMAAVAHNAARTFPTGAVVAVSVDSAAYYDAGASEAQDLACAMATGVAYLRAMEAAGMSLDDACRQIQFSLSLGTDQYLSIAKLRAARLMWARIAEACGASEPARAARLHAITAARVLTRRDPWVNLLRSTMACFSAAVGGANAITVLPHDAALGQPTAASRRIARNTQLILQEESQLNRVIDPAGGSWALERLTEELAGSAWALFQDIEKGGGMAAALTSGRIAEQIATVREARRADIGKRKAPITGISEFPNLGEPSPDLAHPDLGALRDAAGTALARVRAEATADLGAVSGAPAVADLPTAIATAAIKGATLGGLDGAVAAGGGAESVPLPSHRLAEDFEALRDAADAHQAAHGARPRVFLATLGPLAQHTARATYTRNFVEAGGIEAVPGAGFTDPEACAAGFRDSGTTAAVLCSSDAVYGAHAVAMAEALKAAGCTRLLLAGRPGEKKADYEAAGIDGFIYVGCDVLGTLRGLHADLGVTSR</sequence>
<gene>
    <name evidence="8" type="ORF">GGD88_001517</name>
</gene>
<dbReference type="InterPro" id="IPR058549">
    <property type="entry name" value="MeMalonylCoA_mutase_a/b_site"/>
</dbReference>
<dbReference type="GO" id="GO:0031419">
    <property type="term" value="F:cobalamin binding"/>
    <property type="evidence" value="ECO:0007669"/>
    <property type="project" value="UniProtKB-KW"/>
</dbReference>
<evidence type="ECO:0000256" key="4">
    <source>
        <dbReference type="ARBA" id="ARBA00022628"/>
    </source>
</evidence>
<dbReference type="CDD" id="cd03677">
    <property type="entry name" value="MM_CoA_mutase_beta"/>
    <property type="match status" value="1"/>
</dbReference>
<evidence type="ECO:0000256" key="1">
    <source>
        <dbReference type="ARBA" id="ARBA00001922"/>
    </source>
</evidence>
<dbReference type="PANTHER" id="PTHR48101">
    <property type="entry name" value="METHYLMALONYL-COA MUTASE, MITOCHONDRIAL-RELATED"/>
    <property type="match status" value="1"/>
</dbReference>
<dbReference type="GO" id="GO:0004494">
    <property type="term" value="F:methylmalonyl-CoA mutase activity"/>
    <property type="evidence" value="ECO:0007669"/>
    <property type="project" value="UniProtKB-EC"/>
</dbReference>
<proteinExistence type="inferred from homology"/>
<evidence type="ECO:0000313" key="8">
    <source>
        <dbReference type="EMBL" id="MBB4285797.1"/>
    </source>
</evidence>
<dbReference type="GO" id="GO:0046872">
    <property type="term" value="F:metal ion binding"/>
    <property type="evidence" value="ECO:0007669"/>
    <property type="project" value="InterPro"/>
</dbReference>
<keyword evidence="6" id="KW-0170">Cobalt</keyword>
<evidence type="ECO:0000256" key="3">
    <source>
        <dbReference type="ARBA" id="ARBA00012398"/>
    </source>
</evidence>
<evidence type="ECO:0000256" key="5">
    <source>
        <dbReference type="ARBA" id="ARBA00023235"/>
    </source>
</evidence>
<dbReference type="InterPro" id="IPR006099">
    <property type="entry name" value="MeMalonylCoA_mutase_a/b_cat"/>
</dbReference>
<evidence type="ECO:0000313" key="9">
    <source>
        <dbReference type="Proteomes" id="UP000555728"/>
    </source>
</evidence>
<dbReference type="InterPro" id="IPR036724">
    <property type="entry name" value="Cobalamin-bd_sf"/>
</dbReference>
<comment type="cofactor">
    <cofactor evidence="1">
        <name>adenosylcob(III)alamin</name>
        <dbReference type="ChEBI" id="CHEBI:18408"/>
    </cofactor>
</comment>
<dbReference type="Proteomes" id="UP000555728">
    <property type="component" value="Unassembled WGS sequence"/>
</dbReference>
<dbReference type="AlphaFoldDB" id="A0A7W6WKW6"/>
<dbReference type="EC" id="5.4.99.2" evidence="3"/>
<dbReference type="GO" id="GO:0005737">
    <property type="term" value="C:cytoplasm"/>
    <property type="evidence" value="ECO:0007669"/>
    <property type="project" value="TreeGrafter"/>
</dbReference>
<evidence type="ECO:0000256" key="6">
    <source>
        <dbReference type="ARBA" id="ARBA00023285"/>
    </source>
</evidence>
<evidence type="ECO:0000259" key="7">
    <source>
        <dbReference type="Pfam" id="PF01642"/>
    </source>
</evidence>
<dbReference type="RefSeq" id="WP_184433633.1">
    <property type="nucleotide sequence ID" value="NZ_JACIGI010000010.1"/>
</dbReference>
<dbReference type="PROSITE" id="PS00544">
    <property type="entry name" value="METMALONYL_COA_MUTASE"/>
    <property type="match status" value="1"/>
</dbReference>
<dbReference type="Gene3D" id="3.20.20.240">
    <property type="entry name" value="Methylmalonyl-CoA mutase"/>
    <property type="match status" value="1"/>
</dbReference>
<keyword evidence="4" id="KW-0846">Cobalamin</keyword>
<keyword evidence="9" id="KW-1185">Reference proteome</keyword>
<dbReference type="EMBL" id="JACIGI010000010">
    <property type="protein sequence ID" value="MBB4285797.1"/>
    <property type="molecule type" value="Genomic_DNA"/>
</dbReference>
<accession>A0A7W6WKW6</accession>
<comment type="caution">
    <text evidence="8">The sequence shown here is derived from an EMBL/GenBank/DDBJ whole genome shotgun (WGS) entry which is preliminary data.</text>
</comment>
<dbReference type="PANTHER" id="PTHR48101:SF4">
    <property type="entry name" value="METHYLMALONYL-COA MUTASE, MITOCHONDRIAL"/>
    <property type="match status" value="1"/>
</dbReference>
<reference evidence="8 9" key="1">
    <citation type="submission" date="2020-08" db="EMBL/GenBank/DDBJ databases">
        <title>Genome sequencing of Purple Non-Sulfur Bacteria from various extreme environments.</title>
        <authorList>
            <person name="Mayer M."/>
        </authorList>
    </citation>
    <scope>NUCLEOTIDE SEQUENCE [LARGE SCALE GENOMIC DNA]</scope>
    <source>
        <strain evidence="8 9">JA135</strain>
    </source>
</reference>
<protein>
    <recommendedName>
        <fullName evidence="3">methylmalonyl-CoA mutase</fullName>
        <ecNumber evidence="3">5.4.99.2</ecNumber>
    </recommendedName>
</protein>
<organism evidence="8 9">
    <name type="scientific">Roseospira goensis</name>
    <dbReference type="NCBI Taxonomy" id="391922"/>
    <lineage>
        <taxon>Bacteria</taxon>
        <taxon>Pseudomonadati</taxon>
        <taxon>Pseudomonadota</taxon>
        <taxon>Alphaproteobacteria</taxon>
        <taxon>Rhodospirillales</taxon>
        <taxon>Rhodospirillaceae</taxon>
        <taxon>Roseospira</taxon>
    </lineage>
</organism>
<dbReference type="InterPro" id="IPR016176">
    <property type="entry name" value="Cbl-dep_enz_cat"/>
</dbReference>
<keyword evidence="5 8" id="KW-0413">Isomerase</keyword>
<dbReference type="SUPFAM" id="SSF52242">
    <property type="entry name" value="Cobalamin (vitamin B12)-binding domain"/>
    <property type="match status" value="1"/>
</dbReference>
<dbReference type="GO" id="GO:0019678">
    <property type="term" value="P:propionate metabolic process, methylmalonyl pathway"/>
    <property type="evidence" value="ECO:0007669"/>
    <property type="project" value="TreeGrafter"/>
</dbReference>
<evidence type="ECO:0000256" key="2">
    <source>
        <dbReference type="ARBA" id="ARBA00008465"/>
    </source>
</evidence>
<name>A0A7W6WKW6_9PROT</name>
<dbReference type="SUPFAM" id="SSF51703">
    <property type="entry name" value="Cobalamin (vitamin B12)-dependent enzymes"/>
    <property type="match status" value="1"/>
</dbReference>
<dbReference type="Pfam" id="PF01642">
    <property type="entry name" value="MM_CoA_mutase"/>
    <property type="match status" value="1"/>
</dbReference>